<dbReference type="EMBL" id="JBIBSM010000016">
    <property type="protein sequence ID" value="MFF8279607.1"/>
    <property type="molecule type" value="Genomic_DNA"/>
</dbReference>
<reference evidence="3 4" key="1">
    <citation type="submission" date="2024-10" db="EMBL/GenBank/DDBJ databases">
        <title>The Natural Products Discovery Center: Release of the First 8490 Sequenced Strains for Exploring Actinobacteria Biosynthetic Diversity.</title>
        <authorList>
            <person name="Kalkreuter E."/>
            <person name="Kautsar S.A."/>
            <person name="Yang D."/>
            <person name="Bader C.D."/>
            <person name="Teijaro C.N."/>
            <person name="Fluegel L."/>
            <person name="Davis C.M."/>
            <person name="Simpson J.R."/>
            <person name="Lauterbach L."/>
            <person name="Steele A.D."/>
            <person name="Gui C."/>
            <person name="Meng S."/>
            <person name="Li G."/>
            <person name="Viehrig K."/>
            <person name="Ye F."/>
            <person name="Su P."/>
            <person name="Kiefer A.F."/>
            <person name="Nichols A."/>
            <person name="Cepeda A.J."/>
            <person name="Yan W."/>
            <person name="Fan B."/>
            <person name="Jiang Y."/>
            <person name="Adhikari A."/>
            <person name="Zheng C.-J."/>
            <person name="Schuster L."/>
            <person name="Cowan T.M."/>
            <person name="Smanski M.J."/>
            <person name="Chevrette M.G."/>
            <person name="De Carvalho L.P.S."/>
            <person name="Shen B."/>
        </authorList>
    </citation>
    <scope>NUCLEOTIDE SEQUENCE [LARGE SCALE GENOMIC DNA]</scope>
    <source>
        <strain evidence="3 4">NPDC015755</strain>
    </source>
</reference>
<dbReference type="InterPro" id="IPR036291">
    <property type="entry name" value="NAD(P)-bd_dom_sf"/>
</dbReference>
<proteinExistence type="predicted"/>
<protein>
    <submittedName>
        <fullName evidence="3">NAD(P)-binding domain-containing protein</fullName>
    </submittedName>
</protein>
<feature type="compositionally biased region" description="Basic and acidic residues" evidence="1">
    <location>
        <begin position="124"/>
        <end position="138"/>
    </location>
</feature>
<keyword evidence="4" id="KW-1185">Reference proteome</keyword>
<feature type="domain" description="Pyrroline-5-carboxylate reductase catalytic N-terminal" evidence="2">
    <location>
        <begin position="101"/>
        <end position="185"/>
    </location>
</feature>
<dbReference type="RefSeq" id="WP_391936545.1">
    <property type="nucleotide sequence ID" value="NZ_JBIBSM010000016.1"/>
</dbReference>
<dbReference type="InterPro" id="IPR028939">
    <property type="entry name" value="P5C_Rdtase_cat_N"/>
</dbReference>
<feature type="region of interest" description="Disordered" evidence="1">
    <location>
        <begin position="124"/>
        <end position="146"/>
    </location>
</feature>
<evidence type="ECO:0000313" key="3">
    <source>
        <dbReference type="EMBL" id="MFF8279607.1"/>
    </source>
</evidence>
<dbReference type="Pfam" id="PF03807">
    <property type="entry name" value="F420_oxidored"/>
    <property type="match status" value="1"/>
</dbReference>
<gene>
    <name evidence="3" type="ORF">ACF05T_26390</name>
</gene>
<dbReference type="SUPFAM" id="SSF51735">
    <property type="entry name" value="NAD(P)-binding Rossmann-fold domains"/>
    <property type="match status" value="1"/>
</dbReference>
<comment type="caution">
    <text evidence="3">The sequence shown here is derived from an EMBL/GenBank/DDBJ whole genome shotgun (WGS) entry which is preliminary data.</text>
</comment>
<sequence length="238" mass="24812">MVPRASAPWSAFRRAGTNSGCAVGQPFAPGSCPDRILSWRSRTRSASFAVGAPWRENGPVRGSSPRHRLCRRTRIHWSRARSEVVGTSPECGESMRIGGPGPGNMADALATHRVRAGHEVFVGGRDETEGPAARDAHRGPSGHGSLQRAADFGEVLLTALPCGSGVDVVSGLQTAVSGKVLLDCAIPVGPGFRLLTEDGPAGRCPGATVGCGCPGNVRSTPSRRLRNRATSICSAISR</sequence>
<evidence type="ECO:0000256" key="1">
    <source>
        <dbReference type="SAM" id="MobiDB-lite"/>
    </source>
</evidence>
<dbReference type="Gene3D" id="3.40.50.720">
    <property type="entry name" value="NAD(P)-binding Rossmann-like Domain"/>
    <property type="match status" value="1"/>
</dbReference>
<accession>A0ABW6YIB3</accession>
<name>A0ABW6YIB3_9ACTN</name>
<evidence type="ECO:0000313" key="4">
    <source>
        <dbReference type="Proteomes" id="UP001603013"/>
    </source>
</evidence>
<organism evidence="3 4">
    <name type="scientific">Streptomyces lateritius</name>
    <dbReference type="NCBI Taxonomy" id="67313"/>
    <lineage>
        <taxon>Bacteria</taxon>
        <taxon>Bacillati</taxon>
        <taxon>Actinomycetota</taxon>
        <taxon>Actinomycetes</taxon>
        <taxon>Kitasatosporales</taxon>
        <taxon>Streptomycetaceae</taxon>
        <taxon>Streptomyces</taxon>
    </lineage>
</organism>
<dbReference type="Proteomes" id="UP001603013">
    <property type="component" value="Unassembled WGS sequence"/>
</dbReference>
<evidence type="ECO:0000259" key="2">
    <source>
        <dbReference type="Pfam" id="PF03807"/>
    </source>
</evidence>